<comment type="caution">
    <text evidence="1">The sequence shown here is derived from an EMBL/GenBank/DDBJ whole genome shotgun (WGS) entry which is preliminary data.</text>
</comment>
<dbReference type="AlphaFoldDB" id="A0A4Y1Z7V8"/>
<dbReference type="GO" id="GO:0008483">
    <property type="term" value="F:transaminase activity"/>
    <property type="evidence" value="ECO:0007669"/>
    <property type="project" value="UniProtKB-KW"/>
</dbReference>
<dbReference type="EC" id="5.4.3.8" evidence="1"/>
<accession>A0A4Y1Z7V8</accession>
<keyword evidence="1" id="KW-0032">Aminotransferase</keyword>
<dbReference type="Proteomes" id="UP000319716">
    <property type="component" value="Unassembled WGS sequence"/>
</dbReference>
<protein>
    <submittedName>
        <fullName evidence="1">Glutamate-1-semialdehyde aminotransferase</fullName>
        <ecNumber evidence="1">5.4.3.8</ecNumber>
    </submittedName>
</protein>
<organism evidence="1 2">
    <name type="scientific">Sporolactobacillus inulinus</name>
    <dbReference type="NCBI Taxonomy" id="2078"/>
    <lineage>
        <taxon>Bacteria</taxon>
        <taxon>Bacillati</taxon>
        <taxon>Bacillota</taxon>
        <taxon>Bacilli</taxon>
        <taxon>Bacillales</taxon>
        <taxon>Sporolactobacillaceae</taxon>
        <taxon>Sporolactobacillus</taxon>
    </lineage>
</organism>
<sequence length="58" mass="6477">MNFSKSIAAYEEAKPLMPGGVSSPVRSFPSVDLSPILWIMGKLRRSMMLMEMNILITC</sequence>
<dbReference type="InterPro" id="IPR015422">
    <property type="entry name" value="PyrdxlP-dep_Trfase_small"/>
</dbReference>
<evidence type="ECO:0000313" key="2">
    <source>
        <dbReference type="Proteomes" id="UP000319716"/>
    </source>
</evidence>
<dbReference type="Gene3D" id="3.90.1150.10">
    <property type="entry name" value="Aspartate Aminotransferase, domain 1"/>
    <property type="match status" value="1"/>
</dbReference>
<dbReference type="GO" id="GO:0042286">
    <property type="term" value="F:glutamate-1-semialdehyde 2,1-aminomutase activity"/>
    <property type="evidence" value="ECO:0007669"/>
    <property type="project" value="UniProtKB-EC"/>
</dbReference>
<keyword evidence="1" id="KW-0808">Transferase</keyword>
<dbReference type="EMBL" id="BEXB01000003">
    <property type="protein sequence ID" value="GAY75113.1"/>
    <property type="molecule type" value="Genomic_DNA"/>
</dbReference>
<name>A0A4Y1Z7V8_9BACL</name>
<keyword evidence="1" id="KW-0413">Isomerase</keyword>
<evidence type="ECO:0000313" key="1">
    <source>
        <dbReference type="EMBL" id="GAY75113.1"/>
    </source>
</evidence>
<gene>
    <name evidence="1" type="ORF">NBRC111894_667</name>
</gene>
<reference evidence="1 2" key="1">
    <citation type="submission" date="2017-11" db="EMBL/GenBank/DDBJ databases">
        <title>Draft Genome Sequence of Sporolactobacillus inulinus NBRC 111894 Isolated from Koso, a Japanese Sugar-Vegetable Fermented Beverage.</title>
        <authorList>
            <person name="Chiou T.Y."/>
            <person name="Oshima K."/>
            <person name="Suda W."/>
            <person name="Hattori M."/>
            <person name="Takahashi T."/>
        </authorList>
    </citation>
    <scope>NUCLEOTIDE SEQUENCE [LARGE SCALE GENOMIC DNA]</scope>
    <source>
        <strain evidence="1 2">NBRC111894</strain>
    </source>
</reference>
<proteinExistence type="predicted"/>